<sequence>MTFTGLRERLQTLDRLEREQLPFAAALALTRTAQEVQKGVRDEMETVFDRPTRATLNSLFIQPATKDKMEARVWIKDGRSTNGAGNLVGQEGQWGQGRAASTWLTPQIYGGGRGDKGFEKMLRRRGVLGSGQYVVPGEKLDLDQYGNVGKGRLTKMLSGAQLFTQEGYNANATDSRRSMRKGNRRYFLIRKGSRPIGIAERLGYGRGSRNNIRLVLAFVRRPSYSKRLDFFGVAERIAEDQLPIQFELAMARALGTRRR</sequence>
<dbReference type="AlphaFoldDB" id="A0A931GC76"/>
<evidence type="ECO:0008006" key="3">
    <source>
        <dbReference type="Google" id="ProtNLM"/>
    </source>
</evidence>
<dbReference type="Proteomes" id="UP000596932">
    <property type="component" value="Unassembled WGS sequence"/>
</dbReference>
<keyword evidence="2" id="KW-1185">Reference proteome</keyword>
<evidence type="ECO:0000313" key="1">
    <source>
        <dbReference type="EMBL" id="MBG0837415.1"/>
    </source>
</evidence>
<reference evidence="1" key="1">
    <citation type="submission" date="2020-07" db="EMBL/GenBank/DDBJ databases">
        <title>Pseudomonas chaetoceroseae sp. nov., a new member of the Pseudomonas oleovorans group isolated from a culture of Chaetoceros calcitrans.</title>
        <authorList>
            <person name="Girard L."/>
            <person name="Lood C."/>
            <person name="De Mot R."/>
            <person name="Baudart J."/>
        </authorList>
    </citation>
    <scope>NUCLEOTIDE SEQUENCE</scope>
    <source>
        <strain evidence="1">536</strain>
    </source>
</reference>
<evidence type="ECO:0000313" key="2">
    <source>
        <dbReference type="Proteomes" id="UP000596932"/>
    </source>
</evidence>
<accession>A0A931GC76</accession>
<name>A0A931GC76_9PSED</name>
<protein>
    <recommendedName>
        <fullName evidence="3">Phage protein</fullName>
    </recommendedName>
</protein>
<proteinExistence type="predicted"/>
<dbReference type="EMBL" id="JACFYX010000022">
    <property type="protein sequence ID" value="MBG0837415.1"/>
    <property type="molecule type" value="Genomic_DNA"/>
</dbReference>
<organism evidence="1 2">
    <name type="scientific">Pseudomonas chaetocerotis</name>
    <dbReference type="NCBI Taxonomy" id="2758695"/>
    <lineage>
        <taxon>Bacteria</taxon>
        <taxon>Pseudomonadati</taxon>
        <taxon>Pseudomonadota</taxon>
        <taxon>Gammaproteobacteria</taxon>
        <taxon>Pseudomonadales</taxon>
        <taxon>Pseudomonadaceae</taxon>
        <taxon>Pseudomonas</taxon>
    </lineage>
</organism>
<comment type="caution">
    <text evidence="1">The sequence shown here is derived from an EMBL/GenBank/DDBJ whole genome shotgun (WGS) entry which is preliminary data.</text>
</comment>
<gene>
    <name evidence="1" type="ORF">H3221_20055</name>
</gene>